<dbReference type="CDD" id="cd00170">
    <property type="entry name" value="SEC14"/>
    <property type="match status" value="1"/>
</dbReference>
<dbReference type="PROSITE" id="PS50191">
    <property type="entry name" value="CRAL_TRIO"/>
    <property type="match status" value="1"/>
</dbReference>
<dbReference type="InterPro" id="IPR001251">
    <property type="entry name" value="CRAL-TRIO_dom"/>
</dbReference>
<dbReference type="AlphaFoldDB" id="A0A9E7EWP3"/>
<proteinExistence type="predicted"/>
<dbReference type="EMBL" id="CP097503">
    <property type="protein sequence ID" value="URD83901.1"/>
    <property type="molecule type" value="Genomic_DNA"/>
</dbReference>
<dbReference type="OrthoDB" id="1434354at2759"/>
<dbReference type="Proteomes" id="UP001055439">
    <property type="component" value="Chromosome 10"/>
</dbReference>
<dbReference type="SUPFAM" id="SSF52087">
    <property type="entry name" value="CRAL/TRIO domain"/>
    <property type="match status" value="1"/>
</dbReference>
<reference evidence="2" key="1">
    <citation type="submission" date="2022-05" db="EMBL/GenBank/DDBJ databases">
        <title>The Musa troglodytarum L. genome provides insights into the mechanism of non-climacteric behaviour and enrichment of carotenoids.</title>
        <authorList>
            <person name="Wang J."/>
        </authorList>
    </citation>
    <scope>NUCLEOTIDE SEQUENCE</scope>
    <source>
        <tissue evidence="2">Leaf</tissue>
    </source>
</reference>
<dbReference type="PANTHER" id="PTHR46277">
    <property type="entry name" value="OS03G0850700 PROTEIN"/>
    <property type="match status" value="1"/>
</dbReference>
<evidence type="ECO:0000313" key="2">
    <source>
        <dbReference type="EMBL" id="URD83901.1"/>
    </source>
</evidence>
<organism evidence="2 3">
    <name type="scientific">Musa troglodytarum</name>
    <name type="common">fe'i banana</name>
    <dbReference type="NCBI Taxonomy" id="320322"/>
    <lineage>
        <taxon>Eukaryota</taxon>
        <taxon>Viridiplantae</taxon>
        <taxon>Streptophyta</taxon>
        <taxon>Embryophyta</taxon>
        <taxon>Tracheophyta</taxon>
        <taxon>Spermatophyta</taxon>
        <taxon>Magnoliopsida</taxon>
        <taxon>Liliopsida</taxon>
        <taxon>Zingiberales</taxon>
        <taxon>Musaceae</taxon>
        <taxon>Musa</taxon>
    </lineage>
</organism>
<protein>
    <submittedName>
        <fullName evidence="2">CRAL/TRIO domain</fullName>
    </submittedName>
</protein>
<dbReference type="Gene3D" id="3.40.525.10">
    <property type="entry name" value="CRAL-TRIO lipid binding domain"/>
    <property type="match status" value="1"/>
</dbReference>
<keyword evidence="3" id="KW-1185">Reference proteome</keyword>
<name>A0A9E7EWP3_9LILI</name>
<evidence type="ECO:0000313" key="3">
    <source>
        <dbReference type="Proteomes" id="UP001055439"/>
    </source>
</evidence>
<dbReference type="SUPFAM" id="SSF46938">
    <property type="entry name" value="CRAL/TRIO N-terminal domain"/>
    <property type="match status" value="1"/>
</dbReference>
<dbReference type="InterPro" id="IPR011074">
    <property type="entry name" value="CRAL/TRIO_N_dom"/>
</dbReference>
<dbReference type="PANTHER" id="PTHR46277:SF3">
    <property type="entry name" value="BINDING PROTEIN, PUTATIVE-RELATED"/>
    <property type="match status" value="1"/>
</dbReference>
<accession>A0A9E7EWP3</accession>
<gene>
    <name evidence="2" type="ORF">MUK42_05889</name>
</gene>
<evidence type="ECO:0000259" key="1">
    <source>
        <dbReference type="PROSITE" id="PS50191"/>
    </source>
</evidence>
<dbReference type="Pfam" id="PF00650">
    <property type="entry name" value="CRAL_TRIO"/>
    <property type="match status" value="1"/>
</dbReference>
<sequence length="303" mass="34693">MATQTCRGQRVLHPSLSSLRFSPCPSLYLHGWWVGSLGSVPSHTGSTITVDRVSQAAMELEDNQQLPGSDAVEKKKVTSLRALVERQDPAAKEVDDLMLRRFLRARNLDVEKASALFLNYLEWRCTAVPNGFISETEIKNELSHKEVFTQGFDKLGRPIVVYHAAKHFCSNREMDELKRFVVYILDKLCARMPTGQEKFTCISDLNGWGYANCDIRGYLACLDILQNRYPERLGKAYLIHVPYIFMKAWKIIYQFLDKNTKEKFIFVENKDLKATLLEDIDESQLPEMYGGKMPLVPVEESTE</sequence>
<dbReference type="InterPro" id="IPR036273">
    <property type="entry name" value="CRAL/TRIO_N_dom_sf"/>
</dbReference>
<dbReference type="SMART" id="SM01100">
    <property type="entry name" value="CRAL_TRIO_N"/>
    <property type="match status" value="1"/>
</dbReference>
<dbReference type="InterPro" id="IPR036865">
    <property type="entry name" value="CRAL-TRIO_dom_sf"/>
</dbReference>
<feature type="domain" description="CRAL-TRIO" evidence="1">
    <location>
        <begin position="135"/>
        <end position="297"/>
    </location>
</feature>
<dbReference type="SMART" id="SM00516">
    <property type="entry name" value="SEC14"/>
    <property type="match status" value="1"/>
</dbReference>